<proteinExistence type="predicted"/>
<dbReference type="VEuPathDB" id="TriTrypDB:LDHU3_20.0900"/>
<organism evidence="2 3">
    <name type="scientific">Leishmania donovani</name>
    <dbReference type="NCBI Taxonomy" id="5661"/>
    <lineage>
        <taxon>Eukaryota</taxon>
        <taxon>Discoba</taxon>
        <taxon>Euglenozoa</taxon>
        <taxon>Kinetoplastea</taxon>
        <taxon>Metakinetoplastina</taxon>
        <taxon>Trypanosomatida</taxon>
        <taxon>Trypanosomatidae</taxon>
        <taxon>Leishmaniinae</taxon>
        <taxon>Leishmania</taxon>
    </lineage>
</organism>
<feature type="compositionally biased region" description="Low complexity" evidence="1">
    <location>
        <begin position="725"/>
        <end position="750"/>
    </location>
</feature>
<dbReference type="GO" id="GO:0030833">
    <property type="term" value="P:regulation of actin filament polymerization"/>
    <property type="evidence" value="ECO:0007669"/>
    <property type="project" value="TreeGrafter"/>
</dbReference>
<feature type="compositionally biased region" description="Low complexity" evidence="1">
    <location>
        <begin position="204"/>
        <end position="216"/>
    </location>
</feature>
<feature type="region of interest" description="Disordered" evidence="1">
    <location>
        <begin position="676"/>
        <end position="695"/>
    </location>
</feature>
<dbReference type="GO" id="GO:0005884">
    <property type="term" value="C:actin filament"/>
    <property type="evidence" value="ECO:0007669"/>
    <property type="project" value="TreeGrafter"/>
</dbReference>
<name>A0A3Q8IA11_LEIDO</name>
<feature type="compositionally biased region" description="Low complexity" evidence="1">
    <location>
        <begin position="1233"/>
        <end position="1256"/>
    </location>
</feature>
<feature type="region of interest" description="Disordered" evidence="1">
    <location>
        <begin position="1109"/>
        <end position="1203"/>
    </location>
</feature>
<feature type="compositionally biased region" description="Low complexity" evidence="1">
    <location>
        <begin position="241"/>
        <end position="252"/>
    </location>
</feature>
<evidence type="ECO:0000313" key="3">
    <source>
        <dbReference type="Proteomes" id="UP000274082"/>
    </source>
</evidence>
<evidence type="ECO:0000313" key="2">
    <source>
        <dbReference type="EMBL" id="AYU78354.1"/>
    </source>
</evidence>
<feature type="compositionally biased region" description="Basic and acidic residues" evidence="1">
    <location>
        <begin position="678"/>
        <end position="695"/>
    </location>
</feature>
<dbReference type="VEuPathDB" id="TriTrypDB:LdBPK_200750.1"/>
<dbReference type="PANTHER" id="PTHR10829">
    <property type="entry name" value="CORTACTIN AND DREBRIN"/>
    <property type="match status" value="1"/>
</dbReference>
<dbReference type="PANTHER" id="PTHR10829:SF25">
    <property type="entry name" value="DREBRIN-LIKE PROTEIN"/>
    <property type="match status" value="1"/>
</dbReference>
<dbReference type="GO" id="GO:0051015">
    <property type="term" value="F:actin filament binding"/>
    <property type="evidence" value="ECO:0007669"/>
    <property type="project" value="TreeGrafter"/>
</dbReference>
<gene>
    <name evidence="2" type="ORF">LdCL_200012200</name>
</gene>
<feature type="compositionally biased region" description="Polar residues" evidence="1">
    <location>
        <begin position="253"/>
        <end position="269"/>
    </location>
</feature>
<feature type="compositionally biased region" description="Low complexity" evidence="1">
    <location>
        <begin position="1170"/>
        <end position="1182"/>
    </location>
</feature>
<feature type="region of interest" description="Disordered" evidence="1">
    <location>
        <begin position="172"/>
        <end position="293"/>
    </location>
</feature>
<feature type="compositionally biased region" description="Low complexity" evidence="1">
    <location>
        <begin position="532"/>
        <end position="544"/>
    </location>
</feature>
<accession>A0A3Q8IA11</accession>
<feature type="compositionally biased region" description="Low complexity" evidence="1">
    <location>
        <begin position="1326"/>
        <end position="1339"/>
    </location>
</feature>
<dbReference type="Proteomes" id="UP000274082">
    <property type="component" value="Chromosome 20"/>
</dbReference>
<feature type="compositionally biased region" description="Low complexity" evidence="1">
    <location>
        <begin position="577"/>
        <end position="586"/>
    </location>
</feature>
<feature type="compositionally biased region" description="Polar residues" evidence="1">
    <location>
        <begin position="1215"/>
        <end position="1232"/>
    </location>
</feature>
<feature type="compositionally biased region" description="Low complexity" evidence="1">
    <location>
        <begin position="1109"/>
        <end position="1160"/>
    </location>
</feature>
<feature type="compositionally biased region" description="Low complexity" evidence="1">
    <location>
        <begin position="280"/>
        <end position="292"/>
    </location>
</feature>
<sequence length="1339" mass="142563">MGGYPSHDAPNFLFATAAQHPNNGGTTEVCLVPLLRRHFNDTNRRLKDAVAQLYFDGPPNTTALALQAMQNGISSNCTTPDLSAQTSLHNMSDTASGVTPSAGPPPPALNAAFASSGNFDASAETKRKAVHAYKAMDQLLNEIEASFFTTTRVVYDSASQANAKLREKRLASIKGMDKTKSPKVGPAVGGSVKGDLAAPRAIGSSSRASLSSQQSLTPPPPPILRPVPCAVCTIEPDTSGRRGSSGQQNSTSPNGAKGNNTLTALNVPTPTAGPNGLQMSGSSGSVGSNPSSPEWVTVQGRRLRCIGYLSCFSKPRTVDYESREVYGPESKPPLHVLRINECGSKGLDVAFELIFENEYKYMHLLEPVVFLASIMFRSQYLTSSMLQRPVHSPEVENAYYAHLQLLNIHVVLSKDRVHQLKILQEQLPLLDFVEEMGLSERHLGASVGGETASCGGGAASLETTLTVGDISAEIIAAATADGEAPTKTDSDTLVQTVVSDGGEVAKPQRQARGDDSEDREHSDVDDDGHKSGAAGTVADVAAAEKAVKKKEDGENEDDDAADSTRNTTVDWEKDAKPSSASAPTASRRTRRSRRRQRKQKTAEPQDEIYRKTHCTMPEVSLYELSSGERGIEVIFDGALLARMMKLIAETAAYETVKNSFIRCDMGPLMKERRHLNQSRREALQEDGSLEREEERVMGSTIVAATVRHWVKEGLAAEEEKRKKAQAAAAHAEQAQQAATTQAAAAAAAQTHPPPPPLAAQMLHNLPAMHANIAQGVAPNALTGSAAPTTAGHPLLAAQAAAMGQNPAMLRMGMVPSNQPTAAAAPTTASTACAPMLMYVPGVGYVQVPSNSRVLTAPAAPTQAAHPAYVINPATGQPMMVAPQAASAGATSASGTPPQPPQIMAFPSMMHMYNVPQQQQQMIGASQQYFAAQAAPQAVQQSQQQYQYMMGPGGQLLMVPVASAPTAQAVQQPQQQQPFMMTTIPPQQAPQMQPQQVYMNPYMMPGVMNMAAAQQHAQQQAQQQVQQQAQQQGQQAQQHAQQQAQQQAQYHAQQQAQHQAEGQKAYQQFMDAQEELQLLRQLQQQAQLTQQGPLNEQQQAQLLKQAQMMLQARRPQQAHAQQQQAQHQAQQMAQQQQAQHQQAQQQQQAMANMAAGGNPQAFGPQSASRTPASTPPQQGSAAAPPAPYNAVPSSVMPPLPHMQGMQHTNIQNMYAHTQQQQPAPTSNASGKEISSSGPAASAANTSAKSTGTNAGAGSAGVAGTIGDQATAPAVANPHPKTNPYSFAAINDDEDDAAVALAAATAAMEAIRGHGGIDRDDDEDEDGSQFFSNGQFFFRAQ</sequence>
<dbReference type="OrthoDB" id="267754at2759"/>
<evidence type="ECO:0000256" key="1">
    <source>
        <dbReference type="SAM" id="MobiDB-lite"/>
    </source>
</evidence>
<feature type="region of interest" description="Disordered" evidence="1">
    <location>
        <begin position="1312"/>
        <end position="1339"/>
    </location>
</feature>
<feature type="compositionally biased region" description="Basic residues" evidence="1">
    <location>
        <begin position="587"/>
        <end position="599"/>
    </location>
</feature>
<feature type="compositionally biased region" description="Basic and acidic residues" evidence="1">
    <location>
        <begin position="511"/>
        <end position="530"/>
    </location>
</feature>
<reference evidence="2 3" key="1">
    <citation type="journal article" date="2018" name="Sci. Rep.">
        <title>A complete Leishmania donovani reference genome identifies novel genetic variations associated with virulence.</title>
        <authorList>
            <person name="Lypaczewski P."/>
            <person name="Hoshizaki J."/>
            <person name="Zhang W.-W."/>
            <person name="McCall L.-I."/>
            <person name="Torcivia-Rodriguez J."/>
            <person name="Simonyan V."/>
            <person name="Kaur A."/>
            <person name="Dewar K."/>
            <person name="Matlashewski G."/>
        </authorList>
    </citation>
    <scope>NUCLEOTIDE SEQUENCE [LARGE SCALE GENOMIC DNA]</scope>
    <source>
        <strain evidence="2 3">LdCL</strain>
    </source>
</reference>
<feature type="region of interest" description="Disordered" evidence="1">
    <location>
        <begin position="1215"/>
        <end position="1256"/>
    </location>
</feature>
<dbReference type="GO" id="GO:0030864">
    <property type="term" value="C:cortical actin cytoskeleton"/>
    <property type="evidence" value="ECO:0007669"/>
    <property type="project" value="TreeGrafter"/>
</dbReference>
<feature type="region of interest" description="Disordered" evidence="1">
    <location>
        <begin position="498"/>
        <end position="610"/>
    </location>
</feature>
<feature type="compositionally biased region" description="Basic and acidic residues" evidence="1">
    <location>
        <begin position="600"/>
        <end position="610"/>
    </location>
</feature>
<keyword evidence="3" id="KW-1185">Reference proteome</keyword>
<feature type="region of interest" description="Disordered" evidence="1">
    <location>
        <begin position="721"/>
        <end position="758"/>
    </location>
</feature>
<dbReference type="EMBL" id="CP029519">
    <property type="protein sequence ID" value="AYU78354.1"/>
    <property type="molecule type" value="Genomic_DNA"/>
</dbReference>
<dbReference type="VEuPathDB" id="TriTrypDB:LdCL_200012200"/>
<protein>
    <submittedName>
        <fullName evidence="2">Uncharacterized protein</fullName>
    </submittedName>
</protein>